<evidence type="ECO:0000259" key="8">
    <source>
        <dbReference type="Pfam" id="PF00933"/>
    </source>
</evidence>
<feature type="domain" description="Glycoside hydrolase family 3 C-terminal" evidence="9">
    <location>
        <begin position="405"/>
        <end position="566"/>
    </location>
</feature>
<dbReference type="SUPFAM" id="SSF52279">
    <property type="entry name" value="Beta-D-glucan exohydrolase, C-terminal domain"/>
    <property type="match status" value="1"/>
</dbReference>
<dbReference type="InterPro" id="IPR002772">
    <property type="entry name" value="Glyco_hydro_3_C"/>
</dbReference>
<dbReference type="PANTHER" id="PTHR30480">
    <property type="entry name" value="BETA-HEXOSAMINIDASE-RELATED"/>
    <property type="match status" value="1"/>
</dbReference>
<accession>A0ABP8LW23</accession>
<comment type="caution">
    <text evidence="10">The sequence shown here is derived from an EMBL/GenBank/DDBJ whole genome shotgun (WGS) entry which is preliminary data.</text>
</comment>
<dbReference type="SUPFAM" id="SSF51445">
    <property type="entry name" value="(Trans)glycosidases"/>
    <property type="match status" value="1"/>
</dbReference>
<feature type="domain" description="Beta-lactamase-related" evidence="7">
    <location>
        <begin position="603"/>
        <end position="959"/>
    </location>
</feature>
<dbReference type="InterPro" id="IPR001466">
    <property type="entry name" value="Beta-lactam-related"/>
</dbReference>
<evidence type="ECO:0000256" key="1">
    <source>
        <dbReference type="ARBA" id="ARBA00001231"/>
    </source>
</evidence>
<dbReference type="InterPro" id="IPR050226">
    <property type="entry name" value="NagZ_Beta-hexosaminidase"/>
</dbReference>
<dbReference type="InterPro" id="IPR036962">
    <property type="entry name" value="Glyco_hydro_3_N_sf"/>
</dbReference>
<dbReference type="Gene3D" id="3.40.50.1700">
    <property type="entry name" value="Glycoside hydrolase family 3 C-terminal domain"/>
    <property type="match status" value="1"/>
</dbReference>
<evidence type="ECO:0000256" key="4">
    <source>
        <dbReference type="ARBA" id="ARBA00022801"/>
    </source>
</evidence>
<dbReference type="Gene3D" id="3.40.710.10">
    <property type="entry name" value="DD-peptidase/beta-lactamase superfamily"/>
    <property type="match status" value="1"/>
</dbReference>
<organism evidence="10 11">
    <name type="scientific">Ravibacter arvi</name>
    <dbReference type="NCBI Taxonomy" id="2051041"/>
    <lineage>
        <taxon>Bacteria</taxon>
        <taxon>Pseudomonadati</taxon>
        <taxon>Bacteroidota</taxon>
        <taxon>Cytophagia</taxon>
        <taxon>Cytophagales</taxon>
        <taxon>Spirosomataceae</taxon>
        <taxon>Ravibacter</taxon>
    </lineage>
</organism>
<gene>
    <name evidence="10" type="ORF">GCM10023091_18860</name>
</gene>
<proteinExistence type="inferred from homology"/>
<dbReference type="PANTHER" id="PTHR30480:SF13">
    <property type="entry name" value="BETA-HEXOSAMINIDASE"/>
    <property type="match status" value="1"/>
</dbReference>
<dbReference type="InterPro" id="IPR017853">
    <property type="entry name" value="GH"/>
</dbReference>
<feature type="domain" description="Glycoside hydrolase family 3 N-terminal" evidence="8">
    <location>
        <begin position="43"/>
        <end position="365"/>
    </location>
</feature>
<evidence type="ECO:0000259" key="7">
    <source>
        <dbReference type="Pfam" id="PF00144"/>
    </source>
</evidence>
<keyword evidence="4 10" id="KW-0378">Hydrolase</keyword>
<dbReference type="Pfam" id="PF00933">
    <property type="entry name" value="Glyco_hydro_3"/>
    <property type="match status" value="1"/>
</dbReference>
<dbReference type="InterPro" id="IPR001764">
    <property type="entry name" value="Glyco_hydro_3_N"/>
</dbReference>
<dbReference type="SUPFAM" id="SSF56601">
    <property type="entry name" value="beta-lactamase/transpeptidase-like"/>
    <property type="match status" value="1"/>
</dbReference>
<evidence type="ECO:0000313" key="10">
    <source>
        <dbReference type="EMBL" id="GAA4438344.1"/>
    </source>
</evidence>
<protein>
    <recommendedName>
        <fullName evidence="3">beta-N-acetylhexosaminidase</fullName>
        <ecNumber evidence="3">3.2.1.52</ecNumber>
    </recommendedName>
</protein>
<evidence type="ECO:0000256" key="3">
    <source>
        <dbReference type="ARBA" id="ARBA00012663"/>
    </source>
</evidence>
<dbReference type="Gene3D" id="3.20.20.300">
    <property type="entry name" value="Glycoside hydrolase, family 3, N-terminal domain"/>
    <property type="match status" value="1"/>
</dbReference>
<feature type="chain" id="PRO_5045395672" description="beta-N-acetylhexosaminidase" evidence="6">
    <location>
        <begin position="21"/>
        <end position="988"/>
    </location>
</feature>
<dbReference type="Pfam" id="PF00144">
    <property type="entry name" value="Beta-lactamase"/>
    <property type="match status" value="1"/>
</dbReference>
<keyword evidence="6" id="KW-0732">Signal</keyword>
<dbReference type="InterPro" id="IPR036881">
    <property type="entry name" value="Glyco_hydro_3_C_sf"/>
</dbReference>
<dbReference type="EC" id="3.2.1.52" evidence="3"/>
<keyword evidence="5" id="KW-0326">Glycosidase</keyword>
<dbReference type="RefSeq" id="WP_345028306.1">
    <property type="nucleotide sequence ID" value="NZ_BAABEY010000018.1"/>
</dbReference>
<dbReference type="GO" id="GO:0016787">
    <property type="term" value="F:hydrolase activity"/>
    <property type="evidence" value="ECO:0007669"/>
    <property type="project" value="UniProtKB-KW"/>
</dbReference>
<sequence length="988" mass="109494">MRHILGFVLLFLLAVPHVQAQQPSFLKADPHWVDSVFATLSDDEKIAQLLMVAVTSDVGRSLVGTDRVSPETVEKLVRDHKVGGVVFFQGGPVPQARVTNRLQSAAKVPLLVAMDAEFGLAMRIDSTVRYPYMLTLGAASQANDLIYRMGKEVAQQARRLGVHINFAPVADVNNNPANPVINFRSFGENKYQVAEKAVAYMRGMQDYGLLTSAKHFPGHGDTGSDSHHELPVISHNRQQLDSVELYPFKELIKNGLSGVMIAHLSIPALDDTPNLPSTLSKRIVTDLLRRELGFEGLVYSDAMNMKGITKYFSDGLADAKGLVAGMDVLEFTEDVPKAIARIKEAIEKGEITPAEIAERCKRVLAAKAWVGLNHYRPVALENLYEDLNPKAAELTNRLLTERALTVLKNDADLLPLRGLDSLKIAVVSIGDGKPTIFQKTAGLYTAVDLFQVSDKAGDPEIDSLEAALRPYDVVLLTLHLSSIRPGVQYGVTAAVNKALERITKAKKTVVTVLGNPYSLAKLTGIDRARAIVLGYQLTPYTEDLSAQLIFGAIPAVGKLPVTVNERFRYGNGIGLEAIGRLKYTVPEEIGIDSDRLNSRIDSMIALALREKATPGGVIQLAKDGKVFYRKAFGSPTYEEKRQVRETDLYDLASVTKITASTTALMGLYDSGMLDLDKGLGDYYRFFRKSNKADMKLRDLLTHKAGLKAFIVFWQNARKEDGTWKKKTFRSEASRAYPIEIVPGKLYLHRKYPARMVKGIKDSPLNATKDYVYSDLSFTLYPKIVKELSGESFEDYLQGNFFRKLGATSLTFNPLRYYRADMIAPTEVDTIFRHTLVHGHVHDETAAMMGGVSGHAGLFGNANDVMKVWQMYLQKGYYGGDRFLKPGTLETFTSYQFPEIGNRRGIGFDKPTFRYTGNAPRYASPSSYGHTGFTGIMTWADPAWGLNYVFLSNRVYPTRASSALGRLNIRTGIMDLVYEELMRKKAGND</sequence>
<evidence type="ECO:0000256" key="6">
    <source>
        <dbReference type="SAM" id="SignalP"/>
    </source>
</evidence>
<reference evidence="11" key="1">
    <citation type="journal article" date="2019" name="Int. J. Syst. Evol. Microbiol.">
        <title>The Global Catalogue of Microorganisms (GCM) 10K type strain sequencing project: providing services to taxonomists for standard genome sequencing and annotation.</title>
        <authorList>
            <consortium name="The Broad Institute Genomics Platform"/>
            <consortium name="The Broad Institute Genome Sequencing Center for Infectious Disease"/>
            <person name="Wu L."/>
            <person name="Ma J."/>
        </authorList>
    </citation>
    <scope>NUCLEOTIDE SEQUENCE [LARGE SCALE GENOMIC DNA]</scope>
    <source>
        <strain evidence="11">JCM 31920</strain>
    </source>
</reference>
<keyword evidence="11" id="KW-1185">Reference proteome</keyword>
<evidence type="ECO:0000259" key="9">
    <source>
        <dbReference type="Pfam" id="PF01915"/>
    </source>
</evidence>
<name>A0ABP8LW23_9BACT</name>
<comment type="catalytic activity">
    <reaction evidence="1">
        <text>Hydrolysis of terminal non-reducing N-acetyl-D-hexosamine residues in N-acetyl-beta-D-hexosaminides.</text>
        <dbReference type="EC" id="3.2.1.52"/>
    </reaction>
</comment>
<feature type="signal peptide" evidence="6">
    <location>
        <begin position="1"/>
        <end position="20"/>
    </location>
</feature>
<dbReference type="InterPro" id="IPR012338">
    <property type="entry name" value="Beta-lactam/transpept-like"/>
</dbReference>
<comment type="similarity">
    <text evidence="2">Belongs to the glycosyl hydrolase 3 family.</text>
</comment>
<dbReference type="EMBL" id="BAABEY010000018">
    <property type="protein sequence ID" value="GAA4438344.1"/>
    <property type="molecule type" value="Genomic_DNA"/>
</dbReference>
<evidence type="ECO:0000313" key="11">
    <source>
        <dbReference type="Proteomes" id="UP001501508"/>
    </source>
</evidence>
<dbReference type="Pfam" id="PF01915">
    <property type="entry name" value="Glyco_hydro_3_C"/>
    <property type="match status" value="1"/>
</dbReference>
<evidence type="ECO:0000256" key="2">
    <source>
        <dbReference type="ARBA" id="ARBA00005336"/>
    </source>
</evidence>
<evidence type="ECO:0000256" key="5">
    <source>
        <dbReference type="ARBA" id="ARBA00023295"/>
    </source>
</evidence>
<dbReference type="Proteomes" id="UP001501508">
    <property type="component" value="Unassembled WGS sequence"/>
</dbReference>